<dbReference type="RefSeq" id="WP_053236350.1">
    <property type="nucleotide sequence ID" value="NZ_CP011125.1"/>
</dbReference>
<dbReference type="Proteomes" id="UP000034883">
    <property type="component" value="Chromosome"/>
</dbReference>
<dbReference type="PANTHER" id="PTHR42943:SF2">
    <property type="entry name" value="GLUTATHIONE S-TRANSFERASE KAPPA 1"/>
    <property type="match status" value="1"/>
</dbReference>
<protein>
    <recommendedName>
        <fullName evidence="1">2-hydroxychromene-2-carboxylate isomerase</fullName>
        <ecNumber evidence="1">5.99.1.4</ecNumber>
    </recommendedName>
</protein>
<dbReference type="EMBL" id="CP011125">
    <property type="protein sequence ID" value="AKF09286.1"/>
    <property type="molecule type" value="Genomic_DNA"/>
</dbReference>
<accession>A0A0F6W7D0</accession>
<evidence type="ECO:0000256" key="2">
    <source>
        <dbReference type="PIRSR" id="PIRSR006386-1"/>
    </source>
</evidence>
<dbReference type="AlphaFoldDB" id="A0A0F6W7D0"/>
<evidence type="ECO:0000256" key="1">
    <source>
        <dbReference type="PIRNR" id="PIRNR006386"/>
    </source>
</evidence>
<name>A0A0F6W7D0_9BACT</name>
<reference evidence="4 5" key="1">
    <citation type="submission" date="2015-03" db="EMBL/GenBank/DDBJ databases">
        <title>Genome assembly of Sandaracinus amylolyticus DSM 53668.</title>
        <authorList>
            <person name="Sharma G."/>
            <person name="Subramanian S."/>
        </authorList>
    </citation>
    <scope>NUCLEOTIDE SEQUENCE [LARGE SCALE GENOMIC DNA]</scope>
    <source>
        <strain evidence="4 5">DSM 53668</strain>
    </source>
</reference>
<dbReference type="EC" id="5.99.1.4" evidence="1"/>
<dbReference type="GO" id="GO:1901170">
    <property type="term" value="P:naphthalene catabolic process"/>
    <property type="evidence" value="ECO:0007669"/>
    <property type="project" value="InterPro"/>
</dbReference>
<keyword evidence="1 4" id="KW-0413">Isomerase</keyword>
<comment type="catalytic activity">
    <reaction evidence="1">
        <text>2-hydroxychromene-2-carboxylate = (3E)-4-(2-hydroxyphenyl)-2-oxobut-3-enoate</text>
        <dbReference type="Rhea" id="RHEA:27401"/>
        <dbReference type="ChEBI" id="CHEBI:59350"/>
        <dbReference type="ChEBI" id="CHEBI:59353"/>
        <dbReference type="EC" id="5.99.1.4"/>
    </reaction>
</comment>
<dbReference type="PIRSF" id="PIRSF006386">
    <property type="entry name" value="HCCAis_GSTk"/>
    <property type="match status" value="1"/>
</dbReference>
<proteinExistence type="inferred from homology"/>
<organism evidence="4 5">
    <name type="scientific">Sandaracinus amylolyticus</name>
    <dbReference type="NCBI Taxonomy" id="927083"/>
    <lineage>
        <taxon>Bacteria</taxon>
        <taxon>Pseudomonadati</taxon>
        <taxon>Myxococcota</taxon>
        <taxon>Polyangia</taxon>
        <taxon>Polyangiales</taxon>
        <taxon>Sandaracinaceae</taxon>
        <taxon>Sandaracinus</taxon>
    </lineage>
</organism>
<dbReference type="Gene3D" id="3.40.30.10">
    <property type="entry name" value="Glutaredoxin"/>
    <property type="match status" value="1"/>
</dbReference>
<gene>
    <name evidence="4" type="ORF">DB32_006435</name>
</gene>
<feature type="active site" description="Nucleophile" evidence="2">
    <location>
        <position position="14"/>
    </location>
</feature>
<dbReference type="InterPro" id="IPR051924">
    <property type="entry name" value="GST_Kappa/NadH"/>
</dbReference>
<sequence length="200" mass="21586">MSDRVIEFFFDVGSPYTYLAATQVTAIEARTGVRVRHRPFLLGGVFKATGNTPPAQVASRGRWMVQDLGRWAAKYGVPFAIASRFPLNTLATQRVLAAAERTGGEAAVRALALPLFRAFWVEDRDVSSPAVLVEVANACGLDGTMLVESANAPETKELLRASTEEAVARGAFGAPSFFVGDQLFFGNDRIGHLEDLLASH</sequence>
<dbReference type="GO" id="GO:0004364">
    <property type="term" value="F:glutathione transferase activity"/>
    <property type="evidence" value="ECO:0007669"/>
    <property type="project" value="TreeGrafter"/>
</dbReference>
<dbReference type="KEGG" id="samy:DB32_006435"/>
<dbReference type="PANTHER" id="PTHR42943">
    <property type="entry name" value="GLUTATHIONE S-TRANSFERASE KAPPA"/>
    <property type="match status" value="1"/>
</dbReference>
<feature type="domain" description="DSBA-like thioredoxin" evidence="3">
    <location>
        <begin position="5"/>
        <end position="197"/>
    </location>
</feature>
<evidence type="ECO:0000313" key="5">
    <source>
        <dbReference type="Proteomes" id="UP000034883"/>
    </source>
</evidence>
<keyword evidence="5" id="KW-1185">Reference proteome</keyword>
<comment type="similarity">
    <text evidence="1">Belongs to the GST superfamily. NadH family.</text>
</comment>
<evidence type="ECO:0000313" key="4">
    <source>
        <dbReference type="EMBL" id="AKF09286.1"/>
    </source>
</evidence>
<dbReference type="OrthoDB" id="5244108at2"/>
<dbReference type="InterPro" id="IPR014440">
    <property type="entry name" value="HCCAis_GSTk"/>
</dbReference>
<dbReference type="InterPro" id="IPR036249">
    <property type="entry name" value="Thioredoxin-like_sf"/>
</dbReference>
<dbReference type="GO" id="GO:0004602">
    <property type="term" value="F:glutathione peroxidase activity"/>
    <property type="evidence" value="ECO:0007669"/>
    <property type="project" value="TreeGrafter"/>
</dbReference>
<dbReference type="SUPFAM" id="SSF52833">
    <property type="entry name" value="Thioredoxin-like"/>
    <property type="match status" value="1"/>
</dbReference>
<evidence type="ECO:0000259" key="3">
    <source>
        <dbReference type="Pfam" id="PF01323"/>
    </source>
</evidence>
<dbReference type="Pfam" id="PF01323">
    <property type="entry name" value="DSBA"/>
    <property type="match status" value="1"/>
</dbReference>
<dbReference type="InterPro" id="IPR001853">
    <property type="entry name" value="DSBA-like_thioredoxin_dom"/>
</dbReference>
<dbReference type="STRING" id="927083.DB32_006435"/>
<dbReference type="InterPro" id="IPR044087">
    <property type="entry name" value="NahD-like"/>
</dbReference>
<dbReference type="GO" id="GO:0006749">
    <property type="term" value="P:glutathione metabolic process"/>
    <property type="evidence" value="ECO:0007669"/>
    <property type="project" value="TreeGrafter"/>
</dbReference>
<dbReference type="CDD" id="cd03022">
    <property type="entry name" value="DsbA_HCCA_Iso"/>
    <property type="match status" value="1"/>
</dbReference>
<dbReference type="GO" id="GO:0018845">
    <property type="term" value="F:2-hydroxychromene-2-carboxylate isomerase activity"/>
    <property type="evidence" value="ECO:0007669"/>
    <property type="project" value="UniProtKB-UniRule"/>
</dbReference>